<sequence>MAPAPLGDGSRCIQTQLEETGQPLHMPTMELDSPSTAASQTGEVGRHPDSPILAVGSMVPVHTGDVGLSTGPDSKI</sequence>
<evidence type="ECO:0000256" key="1">
    <source>
        <dbReference type="SAM" id="MobiDB-lite"/>
    </source>
</evidence>
<name>A0A9P6QMA7_9FUNG</name>
<dbReference type="EMBL" id="JAAAIN010005896">
    <property type="protein sequence ID" value="KAG0272638.1"/>
    <property type="molecule type" value="Genomic_DNA"/>
</dbReference>
<feature type="non-terminal residue" evidence="2">
    <location>
        <position position="76"/>
    </location>
</feature>
<evidence type="ECO:0000313" key="2">
    <source>
        <dbReference type="EMBL" id="KAG0272638.1"/>
    </source>
</evidence>
<comment type="caution">
    <text evidence="2">The sequence shown here is derived from an EMBL/GenBank/DDBJ whole genome shotgun (WGS) entry which is preliminary data.</text>
</comment>
<feature type="region of interest" description="Disordered" evidence="1">
    <location>
        <begin position="1"/>
        <end position="53"/>
    </location>
</feature>
<dbReference type="AlphaFoldDB" id="A0A9P6QMA7"/>
<reference evidence="2" key="1">
    <citation type="journal article" date="2020" name="Fungal Divers.">
        <title>Resolving the Mortierellaceae phylogeny through synthesis of multi-gene phylogenetics and phylogenomics.</title>
        <authorList>
            <person name="Vandepol N."/>
            <person name="Liber J."/>
            <person name="Desiro A."/>
            <person name="Na H."/>
            <person name="Kennedy M."/>
            <person name="Barry K."/>
            <person name="Grigoriev I.V."/>
            <person name="Miller A.N."/>
            <person name="O'Donnell K."/>
            <person name="Stajich J.E."/>
            <person name="Bonito G."/>
        </authorList>
    </citation>
    <scope>NUCLEOTIDE SEQUENCE</scope>
    <source>
        <strain evidence="2">NVP60</strain>
    </source>
</reference>
<accession>A0A9P6QMA7</accession>
<feature type="compositionally biased region" description="Polar residues" evidence="1">
    <location>
        <begin position="33"/>
        <end position="42"/>
    </location>
</feature>
<evidence type="ECO:0000313" key="3">
    <source>
        <dbReference type="Proteomes" id="UP000823405"/>
    </source>
</evidence>
<protein>
    <submittedName>
        <fullName evidence="2">Uncharacterized protein</fullName>
    </submittedName>
</protein>
<keyword evidence="3" id="KW-1185">Reference proteome</keyword>
<dbReference type="Proteomes" id="UP000823405">
    <property type="component" value="Unassembled WGS sequence"/>
</dbReference>
<gene>
    <name evidence="2" type="ORF">BGZ97_010921</name>
</gene>
<organism evidence="2 3">
    <name type="scientific">Linnemannia gamsii</name>
    <dbReference type="NCBI Taxonomy" id="64522"/>
    <lineage>
        <taxon>Eukaryota</taxon>
        <taxon>Fungi</taxon>
        <taxon>Fungi incertae sedis</taxon>
        <taxon>Mucoromycota</taxon>
        <taxon>Mortierellomycotina</taxon>
        <taxon>Mortierellomycetes</taxon>
        <taxon>Mortierellales</taxon>
        <taxon>Mortierellaceae</taxon>
        <taxon>Linnemannia</taxon>
    </lineage>
</organism>
<proteinExistence type="predicted"/>